<accession>M3BGD0</accession>
<keyword evidence="3" id="KW-0408">Iron</keyword>
<evidence type="ECO:0000256" key="3">
    <source>
        <dbReference type="ARBA" id="ARBA00023004"/>
    </source>
</evidence>
<evidence type="ECO:0000313" key="5">
    <source>
        <dbReference type="Proteomes" id="UP000011740"/>
    </source>
</evidence>
<dbReference type="eggNOG" id="COG2850">
    <property type="taxonomic scope" value="Bacteria"/>
</dbReference>
<dbReference type="PROSITE" id="PS51184">
    <property type="entry name" value="JMJC"/>
    <property type="match status" value="1"/>
</dbReference>
<dbReference type="PATRIC" id="fig|1223523.3.peg.4122"/>
<dbReference type="SUPFAM" id="SSF51197">
    <property type="entry name" value="Clavaminate synthase-like"/>
    <property type="match status" value="1"/>
</dbReference>
<dbReference type="EMBL" id="AORZ01000070">
    <property type="protein sequence ID" value="EME98654.1"/>
    <property type="molecule type" value="Genomic_DNA"/>
</dbReference>
<evidence type="ECO:0000256" key="1">
    <source>
        <dbReference type="ARBA" id="ARBA00001954"/>
    </source>
</evidence>
<comment type="caution">
    <text evidence="4">The sequence shown here is derived from an EMBL/GenBank/DDBJ whole genome shotgun (WGS) entry which is preliminary data.</text>
</comment>
<dbReference type="RefSeq" id="WP_004948728.1">
    <property type="nucleotide sequence ID" value="NZ_AORZ01000070.1"/>
</dbReference>
<dbReference type="InterPro" id="IPR039994">
    <property type="entry name" value="NO66-like"/>
</dbReference>
<sequence>MTSVRIAERLGEDFLAQALHREFRHVPAAIDPSGLLTWDDLNHILAGHRLDPPRLRLSQDGETLPQRSYCESVTTRRHTVWHRLHPALLHARLAEGASLALDQADELHRPVAALAEECEQLFRTRFQANAYASWTATEGFGTHWDDHDVLVVQLEGAKHWKIYGPTRPHPLYRDTTEPQAPPADPIADLVLQPGDLLYLPRGWWHAVTADQGVCSLHLTYGFQTHTPSDLLTFVSDQLLGHAEFRADLPLLAGREAQAAFVTRIGRLVREQLADPALLTRYAESMDGRDTGRMTPSLPHLTAVPADPDIRVRLTTARALLTTTEDGVHLAAAGHSYEFAPAAGPVLARLVSGGEHRVGDLARAAGITPAETADLVQVLVDGQAATLTRATR</sequence>
<comment type="cofactor">
    <cofactor evidence="1">
        <name>Fe(2+)</name>
        <dbReference type="ChEBI" id="CHEBI:29033"/>
    </cofactor>
</comment>
<dbReference type="AlphaFoldDB" id="M3BGD0"/>
<dbReference type="SMART" id="SM00558">
    <property type="entry name" value="JmjC"/>
    <property type="match status" value="1"/>
</dbReference>
<dbReference type="PANTHER" id="PTHR13096:SF8">
    <property type="entry name" value="RIBOSOMAL OXYGENASE 1"/>
    <property type="match status" value="1"/>
</dbReference>
<reference evidence="4 5" key="1">
    <citation type="journal article" date="2013" name="Genome Announc.">
        <title>Whole-Genome Shotgun Assembly and Analysis of the Genome of Streptomyces mobaraensis DSM 40847, a Strain for Industrial Production of Microbial Transglutaminase.</title>
        <authorList>
            <person name="Yang H."/>
            <person name="He T."/>
            <person name="Wu W."/>
            <person name="Zhu W."/>
            <person name="Lu B."/>
            <person name="Sun W."/>
        </authorList>
    </citation>
    <scope>NUCLEOTIDE SEQUENCE [LARGE SCALE GENOMIC DNA]</scope>
    <source>
        <strain evidence="4 5">DSM 40847</strain>
    </source>
</reference>
<dbReference type="Pfam" id="PF08007">
    <property type="entry name" value="JmjC_2"/>
    <property type="match status" value="1"/>
</dbReference>
<dbReference type="STRING" id="1223523.H340_20228"/>
<name>M3BGD0_STRM1</name>
<dbReference type="InterPro" id="IPR003347">
    <property type="entry name" value="JmjC_dom"/>
</dbReference>
<gene>
    <name evidence="4" type="ORF">H340_20228</name>
</gene>
<dbReference type="PANTHER" id="PTHR13096">
    <property type="entry name" value="MINA53 MYC INDUCED NUCLEAR ANTIGEN"/>
    <property type="match status" value="1"/>
</dbReference>
<organism evidence="4 5">
    <name type="scientific">Streptomyces mobaraensis (strain ATCC 29032 / DSM 40847 / JCM 4168 / NBRC 13819 / NCIMB 11159 / IPCR 16-22)</name>
    <dbReference type="NCBI Taxonomy" id="1223523"/>
    <lineage>
        <taxon>Bacteria</taxon>
        <taxon>Bacillati</taxon>
        <taxon>Actinomycetota</taxon>
        <taxon>Actinomycetes</taxon>
        <taxon>Kitasatosporales</taxon>
        <taxon>Streptomycetaceae</taxon>
        <taxon>Streptomyces</taxon>
    </lineage>
</organism>
<protein>
    <submittedName>
        <fullName evidence="4">Uncharacterized protein</fullName>
    </submittedName>
</protein>
<dbReference type="Proteomes" id="UP000011740">
    <property type="component" value="Unassembled WGS sequence"/>
</dbReference>
<dbReference type="GO" id="GO:0046872">
    <property type="term" value="F:metal ion binding"/>
    <property type="evidence" value="ECO:0007669"/>
    <property type="project" value="UniProtKB-KW"/>
</dbReference>
<evidence type="ECO:0000313" key="4">
    <source>
        <dbReference type="EMBL" id="EME98654.1"/>
    </source>
</evidence>
<dbReference type="Gene3D" id="2.60.120.650">
    <property type="entry name" value="Cupin"/>
    <property type="match status" value="1"/>
</dbReference>
<proteinExistence type="predicted"/>
<keyword evidence="2" id="KW-0479">Metal-binding</keyword>
<evidence type="ECO:0000256" key="2">
    <source>
        <dbReference type="ARBA" id="ARBA00022723"/>
    </source>
</evidence>